<dbReference type="RefSeq" id="WP_254153579.1">
    <property type="nucleotide sequence ID" value="NZ_JAHESD010000017.1"/>
</dbReference>
<evidence type="ECO:0000259" key="4">
    <source>
        <dbReference type="PROSITE" id="PS50893"/>
    </source>
</evidence>
<dbReference type="PANTHER" id="PTHR42939">
    <property type="entry name" value="ABC TRANSPORTER ATP-BINDING PROTEIN ALBC-RELATED"/>
    <property type="match status" value="1"/>
</dbReference>
<keyword evidence="3 5" id="KW-0067">ATP-binding</keyword>
<dbReference type="PANTHER" id="PTHR42939:SF1">
    <property type="entry name" value="ABC TRANSPORTER ATP-BINDING PROTEIN ALBC-RELATED"/>
    <property type="match status" value="1"/>
</dbReference>
<dbReference type="EMBL" id="JAHESD010000017">
    <property type="protein sequence ID" value="MBT1703617.1"/>
    <property type="molecule type" value="Genomic_DNA"/>
</dbReference>
<dbReference type="GO" id="GO:0005524">
    <property type="term" value="F:ATP binding"/>
    <property type="evidence" value="ECO:0007669"/>
    <property type="project" value="UniProtKB-KW"/>
</dbReference>
<dbReference type="InterPro" id="IPR027417">
    <property type="entry name" value="P-loop_NTPase"/>
</dbReference>
<dbReference type="Gene3D" id="3.40.50.300">
    <property type="entry name" value="P-loop containing nucleotide triphosphate hydrolases"/>
    <property type="match status" value="1"/>
</dbReference>
<protein>
    <submittedName>
        <fullName evidence="5">ATP-binding cassette domain-containing protein</fullName>
    </submittedName>
</protein>
<gene>
    <name evidence="5" type="ORF">KK060_10025</name>
</gene>
<dbReference type="Pfam" id="PF00005">
    <property type="entry name" value="ABC_tran"/>
    <property type="match status" value="1"/>
</dbReference>
<evidence type="ECO:0000256" key="3">
    <source>
        <dbReference type="ARBA" id="ARBA00022840"/>
    </source>
</evidence>
<evidence type="ECO:0000256" key="2">
    <source>
        <dbReference type="ARBA" id="ARBA00022741"/>
    </source>
</evidence>
<organism evidence="5 6">
    <name type="scientific">Chryseosolibacter indicus</name>
    <dbReference type="NCBI Taxonomy" id="2782351"/>
    <lineage>
        <taxon>Bacteria</taxon>
        <taxon>Pseudomonadati</taxon>
        <taxon>Bacteroidota</taxon>
        <taxon>Cytophagia</taxon>
        <taxon>Cytophagales</taxon>
        <taxon>Chryseotaleaceae</taxon>
        <taxon>Chryseosolibacter</taxon>
    </lineage>
</organism>
<dbReference type="PROSITE" id="PS50893">
    <property type="entry name" value="ABC_TRANSPORTER_2"/>
    <property type="match status" value="1"/>
</dbReference>
<dbReference type="InterPro" id="IPR003439">
    <property type="entry name" value="ABC_transporter-like_ATP-bd"/>
</dbReference>
<dbReference type="SUPFAM" id="SSF52540">
    <property type="entry name" value="P-loop containing nucleoside triphosphate hydrolases"/>
    <property type="match status" value="1"/>
</dbReference>
<keyword evidence="1" id="KW-0813">Transport</keyword>
<reference evidence="5 6" key="1">
    <citation type="submission" date="2021-05" db="EMBL/GenBank/DDBJ databases">
        <title>A Polyphasic approach of four new species of the genus Ohtaekwangia: Ohtaekwangia histidinii sp. nov., Ohtaekwangia cretensis sp. nov., Ohtaekwangia indiensis sp. nov., Ohtaekwangia reichenbachii sp. nov. from diverse environment.</title>
        <authorList>
            <person name="Octaviana S."/>
        </authorList>
    </citation>
    <scope>NUCLEOTIDE SEQUENCE [LARGE SCALE GENOMIC DNA]</scope>
    <source>
        <strain evidence="5 6">PWU20</strain>
    </source>
</reference>
<evidence type="ECO:0000313" key="6">
    <source>
        <dbReference type="Proteomes" id="UP000772618"/>
    </source>
</evidence>
<sequence length="220" mass="24939">MPHTLEFDSIELSFDTRNILSSIYMRCQTGEVVGLLGRNGSGKSCMMKVVFGAMNAEHKSVRIDGVSLQGNYAGKRLISYLPQEGLIPSYITIKKAFEFFNITIKQVEKDLPEVLQFLHYKPRELSGGYLRLIEAFLVLKSNAPFCILDEPFSGIMPLHVERLIEIINEEKKTKGIIITDHLYRHVTSIADALYVLSNGKLYKIKDKEQLVTLGYISAYE</sequence>
<keyword evidence="2" id="KW-0547">Nucleotide-binding</keyword>
<dbReference type="Proteomes" id="UP000772618">
    <property type="component" value="Unassembled WGS sequence"/>
</dbReference>
<feature type="domain" description="ABC transporter" evidence="4">
    <location>
        <begin position="5"/>
        <end position="216"/>
    </location>
</feature>
<accession>A0ABS5VQ86</accession>
<evidence type="ECO:0000256" key="1">
    <source>
        <dbReference type="ARBA" id="ARBA00022448"/>
    </source>
</evidence>
<keyword evidence="6" id="KW-1185">Reference proteome</keyword>
<evidence type="ECO:0000313" key="5">
    <source>
        <dbReference type="EMBL" id="MBT1703617.1"/>
    </source>
</evidence>
<comment type="caution">
    <text evidence="5">The sequence shown here is derived from an EMBL/GenBank/DDBJ whole genome shotgun (WGS) entry which is preliminary data.</text>
</comment>
<dbReference type="InterPro" id="IPR051782">
    <property type="entry name" value="ABC_Transporter_VariousFunc"/>
</dbReference>
<name>A0ABS5VQ86_9BACT</name>
<proteinExistence type="predicted"/>